<reference evidence="2" key="1">
    <citation type="submission" date="2022-10" db="EMBL/GenBank/DDBJ databases">
        <title>The WGS of Solirubrobacter ginsenosidimutans DSM 21036.</title>
        <authorList>
            <person name="Jiang Z."/>
        </authorList>
    </citation>
    <scope>NUCLEOTIDE SEQUENCE</scope>
    <source>
        <strain evidence="2">DSM 21036</strain>
    </source>
</reference>
<dbReference type="Proteomes" id="UP001149140">
    <property type="component" value="Unassembled WGS sequence"/>
</dbReference>
<evidence type="ECO:0000313" key="2">
    <source>
        <dbReference type="EMBL" id="MDA0163306.1"/>
    </source>
</evidence>
<proteinExistence type="predicted"/>
<feature type="region of interest" description="Disordered" evidence="1">
    <location>
        <begin position="92"/>
        <end position="111"/>
    </location>
</feature>
<evidence type="ECO:0000256" key="1">
    <source>
        <dbReference type="SAM" id="MobiDB-lite"/>
    </source>
</evidence>
<dbReference type="EMBL" id="JAPDOD010000024">
    <property type="protein sequence ID" value="MDA0163306.1"/>
    <property type="molecule type" value="Genomic_DNA"/>
</dbReference>
<evidence type="ECO:0000313" key="3">
    <source>
        <dbReference type="Proteomes" id="UP001149140"/>
    </source>
</evidence>
<organism evidence="2 3">
    <name type="scientific">Solirubrobacter ginsenosidimutans</name>
    <dbReference type="NCBI Taxonomy" id="490573"/>
    <lineage>
        <taxon>Bacteria</taxon>
        <taxon>Bacillati</taxon>
        <taxon>Actinomycetota</taxon>
        <taxon>Thermoleophilia</taxon>
        <taxon>Solirubrobacterales</taxon>
        <taxon>Solirubrobacteraceae</taxon>
        <taxon>Solirubrobacter</taxon>
    </lineage>
</organism>
<dbReference type="RefSeq" id="WP_270042549.1">
    <property type="nucleotide sequence ID" value="NZ_JAPDOD010000024.1"/>
</dbReference>
<accession>A0A9X3S4P7</accession>
<name>A0A9X3S4P7_9ACTN</name>
<sequence>MALSNEALERELANDLQTLGDLIHDESFYPELYKSLAGVPWSRDDSHIALSWKKTEELLNEVRARHDKPKLRLAQTGGEGEISPRVADALEPLGWTPGAATPRHDDAHIDS</sequence>
<dbReference type="AlphaFoldDB" id="A0A9X3S4P7"/>
<feature type="compositionally biased region" description="Basic and acidic residues" evidence="1">
    <location>
        <begin position="102"/>
        <end position="111"/>
    </location>
</feature>
<protein>
    <submittedName>
        <fullName evidence="2">Uncharacterized protein</fullName>
    </submittedName>
</protein>
<comment type="caution">
    <text evidence="2">The sequence shown here is derived from an EMBL/GenBank/DDBJ whole genome shotgun (WGS) entry which is preliminary data.</text>
</comment>
<gene>
    <name evidence="2" type="ORF">OM076_23730</name>
</gene>
<keyword evidence="3" id="KW-1185">Reference proteome</keyword>